<dbReference type="EMBL" id="CP000248">
    <property type="protein sequence ID" value="ABD24866.1"/>
    <property type="molecule type" value="Genomic_DNA"/>
</dbReference>
<evidence type="ECO:0000259" key="2">
    <source>
        <dbReference type="Pfam" id="PF02517"/>
    </source>
</evidence>
<organism evidence="3 4">
    <name type="scientific">Novosphingobium aromaticivorans (strain ATCC 700278 / DSM 12444 / CCUG 56034 / CIP 105152 / NBRC 16084 / F199)</name>
    <dbReference type="NCBI Taxonomy" id="279238"/>
    <lineage>
        <taxon>Bacteria</taxon>
        <taxon>Pseudomonadati</taxon>
        <taxon>Pseudomonadota</taxon>
        <taxon>Alphaproteobacteria</taxon>
        <taxon>Sphingomonadales</taxon>
        <taxon>Sphingomonadaceae</taxon>
        <taxon>Novosphingobium</taxon>
    </lineage>
</organism>
<feature type="transmembrane region" description="Helical" evidence="1">
    <location>
        <begin position="74"/>
        <end position="95"/>
    </location>
</feature>
<name>Q2GBA7_NOVAD</name>
<reference evidence="4" key="1">
    <citation type="submission" date="2006-01" db="EMBL/GenBank/DDBJ databases">
        <title>Complete sequence of Novosphingobium aromaticivorans DSM 12444.</title>
        <authorList>
            <consortium name="US DOE Joint Genome Institute"/>
            <person name="Copeland A."/>
            <person name="Lucas S."/>
            <person name="Lapidus A."/>
            <person name="Barry K."/>
            <person name="Detter J.C."/>
            <person name="Glavina T."/>
            <person name="Hammon N."/>
            <person name="Israni S."/>
            <person name="Pitluck S."/>
            <person name="Chain P."/>
            <person name="Malfatti S."/>
            <person name="Shin M."/>
            <person name="Vergez L."/>
            <person name="Schmutz J."/>
            <person name="Larimer F."/>
            <person name="Land M."/>
            <person name="Kyrpides N."/>
            <person name="Ivanova N."/>
            <person name="Fredrickson J."/>
            <person name="Balkwill D."/>
            <person name="Romine M.F."/>
            <person name="Richardson P."/>
        </authorList>
    </citation>
    <scope>NUCLEOTIDE SEQUENCE [LARGE SCALE GENOMIC DNA]</scope>
    <source>
        <strain evidence="4">ATCC 700278 / DSM 12444 / CCUG 56034 / CIP 105152 / NBRC 16084 / F199</strain>
    </source>
</reference>
<accession>Q2GBA7</accession>
<dbReference type="Pfam" id="PF02517">
    <property type="entry name" value="Rce1-like"/>
    <property type="match status" value="1"/>
</dbReference>
<evidence type="ECO:0000256" key="1">
    <source>
        <dbReference type="SAM" id="Phobius"/>
    </source>
</evidence>
<feature type="transmembrane region" description="Helical" evidence="1">
    <location>
        <begin position="155"/>
        <end position="175"/>
    </location>
</feature>
<feature type="transmembrane region" description="Helical" evidence="1">
    <location>
        <begin position="125"/>
        <end position="143"/>
    </location>
</feature>
<keyword evidence="1" id="KW-0812">Transmembrane</keyword>
<dbReference type="KEGG" id="nar:Saro_0418"/>
<dbReference type="RefSeq" id="WP_011444080.1">
    <property type="nucleotide sequence ID" value="NC_007794.1"/>
</dbReference>
<dbReference type="AlphaFoldDB" id="Q2GBA7"/>
<feature type="transmembrane region" description="Helical" evidence="1">
    <location>
        <begin position="31"/>
        <end position="54"/>
    </location>
</feature>
<evidence type="ECO:0000313" key="3">
    <source>
        <dbReference type="EMBL" id="ABD24866.1"/>
    </source>
</evidence>
<evidence type="ECO:0000313" key="4">
    <source>
        <dbReference type="Proteomes" id="UP000009134"/>
    </source>
</evidence>
<dbReference type="eggNOG" id="COG1266">
    <property type="taxonomic scope" value="Bacteria"/>
</dbReference>
<sequence length="231" mass="24741">MSLRRTLSELAAFLRKPTVLRGQGLRAPGAWRLWTTLTVFQILVLCAVVVQAMLLWQKAFGLPSPDAFDGMSPLALWGGAVILAPVLEELFFRAWLGGRPRALAALAVTVAGLAAFVALGRGKPLIGLPILAATALAACVLWWKLRRREDIPPRFASAFPAIFYGTVLVFAALHLANYPQVSLLALPMVLPQAWTGVMLGYIRVRIGLVAAILTHVASNAVVLSLALATGT</sequence>
<keyword evidence="1" id="KW-1133">Transmembrane helix</keyword>
<dbReference type="InterPro" id="IPR003675">
    <property type="entry name" value="Rce1/LyrA-like_dom"/>
</dbReference>
<keyword evidence="4" id="KW-1185">Reference proteome</keyword>
<dbReference type="Proteomes" id="UP000009134">
    <property type="component" value="Chromosome"/>
</dbReference>
<feature type="transmembrane region" description="Helical" evidence="1">
    <location>
        <begin position="102"/>
        <end position="119"/>
    </location>
</feature>
<protein>
    <submittedName>
        <fullName evidence="3">Putative membrane protein</fullName>
    </submittedName>
</protein>
<dbReference type="HOGENOM" id="CLU_1198783_0_0_5"/>
<keyword evidence="1" id="KW-0472">Membrane</keyword>
<dbReference type="GO" id="GO:0004175">
    <property type="term" value="F:endopeptidase activity"/>
    <property type="evidence" value="ECO:0007669"/>
    <property type="project" value="UniProtKB-ARBA"/>
</dbReference>
<gene>
    <name evidence="3" type="ordered locus">Saro_0418</name>
</gene>
<dbReference type="STRING" id="279238.Saro_0418"/>
<feature type="transmembrane region" description="Helical" evidence="1">
    <location>
        <begin position="208"/>
        <end position="228"/>
    </location>
</feature>
<proteinExistence type="predicted"/>
<dbReference type="GO" id="GO:0080120">
    <property type="term" value="P:CAAX-box protein maturation"/>
    <property type="evidence" value="ECO:0007669"/>
    <property type="project" value="UniProtKB-ARBA"/>
</dbReference>
<feature type="domain" description="CAAX prenyl protease 2/Lysostaphin resistance protein A-like" evidence="2">
    <location>
        <begin position="73"/>
        <end position="221"/>
    </location>
</feature>